<dbReference type="Pfam" id="PF25681">
    <property type="entry name" value="Phage_TTP_17"/>
    <property type="match status" value="1"/>
</dbReference>
<accession>A0A919BUD1</accession>
<evidence type="ECO:0008006" key="3">
    <source>
        <dbReference type="Google" id="ProtNLM"/>
    </source>
</evidence>
<keyword evidence="2" id="KW-1185">Reference proteome</keyword>
<comment type="caution">
    <text evidence="1">The sequence shown here is derived from an EMBL/GenBank/DDBJ whole genome shotgun (WGS) entry which is preliminary data.</text>
</comment>
<dbReference type="AlphaFoldDB" id="A0A919BUD1"/>
<sequence>MVNITRAADLTMVGANGGAWVAPVGTAAPDSPLTHPLAPWAALGAISEDGLTNGWDEESQAFTPWGLTSPFRTQITQSVRTFSLTMWETSRKSVMSLQYRIDETEFTADVEGITRFAETASPTPDRRAFWFLVVDGENYRGFYVPDGEISERGDVEYKQDTMSGFEWTITTYPDASGNTVYHADKIPVTPADPLS</sequence>
<dbReference type="EMBL" id="BNBE01000003">
    <property type="protein sequence ID" value="GHG14945.1"/>
    <property type="molecule type" value="Genomic_DNA"/>
</dbReference>
<proteinExistence type="predicted"/>
<dbReference type="Proteomes" id="UP000632849">
    <property type="component" value="Unassembled WGS sequence"/>
</dbReference>
<evidence type="ECO:0000313" key="1">
    <source>
        <dbReference type="EMBL" id="GHG14945.1"/>
    </source>
</evidence>
<evidence type="ECO:0000313" key="2">
    <source>
        <dbReference type="Proteomes" id="UP000632849"/>
    </source>
</evidence>
<name>A0A919BUD1_STRFL</name>
<organism evidence="1 2">
    <name type="scientific">Streptomyces filamentosus</name>
    <name type="common">Streptomyces roseosporus</name>
    <dbReference type="NCBI Taxonomy" id="67294"/>
    <lineage>
        <taxon>Bacteria</taxon>
        <taxon>Bacillati</taxon>
        <taxon>Actinomycetota</taxon>
        <taxon>Actinomycetes</taxon>
        <taxon>Kitasatosporales</taxon>
        <taxon>Streptomycetaceae</taxon>
        <taxon>Streptomyces</taxon>
    </lineage>
</organism>
<protein>
    <recommendedName>
        <fullName evidence="3">Phage tail protein</fullName>
    </recommendedName>
</protein>
<gene>
    <name evidence="1" type="ORF">GCM10017667_55520</name>
</gene>
<dbReference type="InterPro" id="IPR058154">
    <property type="entry name" value="Bxb1_TTP-like"/>
</dbReference>
<reference evidence="1" key="1">
    <citation type="journal article" date="2014" name="Int. J. Syst. Evol. Microbiol.">
        <title>Complete genome sequence of Corynebacterium casei LMG S-19264T (=DSM 44701T), isolated from a smear-ripened cheese.</title>
        <authorList>
            <consortium name="US DOE Joint Genome Institute (JGI-PGF)"/>
            <person name="Walter F."/>
            <person name="Albersmeier A."/>
            <person name="Kalinowski J."/>
            <person name="Ruckert C."/>
        </authorList>
    </citation>
    <scope>NUCLEOTIDE SEQUENCE</scope>
    <source>
        <strain evidence="1">JCM 4122</strain>
    </source>
</reference>
<dbReference type="RefSeq" id="WP_190043542.1">
    <property type="nucleotide sequence ID" value="NZ_BNBE01000003.1"/>
</dbReference>
<reference evidence="1" key="2">
    <citation type="submission" date="2020-09" db="EMBL/GenBank/DDBJ databases">
        <authorList>
            <person name="Sun Q."/>
            <person name="Ohkuma M."/>
        </authorList>
    </citation>
    <scope>NUCLEOTIDE SEQUENCE</scope>
    <source>
        <strain evidence="1">JCM 4122</strain>
    </source>
</reference>